<keyword evidence="1" id="KW-0472">Membrane</keyword>
<evidence type="ECO:0000313" key="3">
    <source>
        <dbReference type="Proteomes" id="UP000824540"/>
    </source>
</evidence>
<feature type="transmembrane region" description="Helical" evidence="1">
    <location>
        <begin position="25"/>
        <end position="48"/>
    </location>
</feature>
<keyword evidence="1" id="KW-1133">Transmembrane helix</keyword>
<evidence type="ECO:0000256" key="1">
    <source>
        <dbReference type="SAM" id="Phobius"/>
    </source>
</evidence>
<keyword evidence="1" id="KW-0812">Transmembrane</keyword>
<accession>A0A8T2PTY3</accession>
<comment type="caution">
    <text evidence="2">The sequence shown here is derived from an EMBL/GenBank/DDBJ whole genome shotgun (WGS) entry which is preliminary data.</text>
</comment>
<keyword evidence="3" id="KW-1185">Reference proteome</keyword>
<name>A0A8T2PTY3_9TELE</name>
<dbReference type="EMBL" id="JAFBMS010000002">
    <property type="protein sequence ID" value="KAG9354815.1"/>
    <property type="molecule type" value="Genomic_DNA"/>
</dbReference>
<proteinExistence type="predicted"/>
<sequence>MLNCYTFRVQDLGVLTLDFSLLSGWASSFFTFYLFALILPLFWLSLLVSSQLFGYSSQGVIRLCVLVLDFCLFNDFLHKLVLHFQLGSIGFGFGALGGGDRLTPLNILFDVVCFKLNLRLIVVDLLQHRAQLPELLIIYIAQLGVGRLFLPQCLDLSLNLPVLLLQIMHFVNIAGKAIVEPLQLFFFIGALVVPIDHSLA</sequence>
<protein>
    <submittedName>
        <fullName evidence="2">Uncharacterized protein</fullName>
    </submittedName>
</protein>
<gene>
    <name evidence="2" type="ORF">JZ751_001528</name>
</gene>
<reference evidence="2" key="1">
    <citation type="thesis" date="2021" institute="BYU ScholarsArchive" country="Provo, UT, USA">
        <title>Applications of and Algorithms for Genome Assembly and Genomic Analyses with an Emphasis on Marine Teleosts.</title>
        <authorList>
            <person name="Pickett B.D."/>
        </authorList>
    </citation>
    <scope>NUCLEOTIDE SEQUENCE</scope>
    <source>
        <strain evidence="2">HI-2016</strain>
    </source>
</reference>
<organism evidence="2 3">
    <name type="scientific">Albula glossodonta</name>
    <name type="common">roundjaw bonefish</name>
    <dbReference type="NCBI Taxonomy" id="121402"/>
    <lineage>
        <taxon>Eukaryota</taxon>
        <taxon>Metazoa</taxon>
        <taxon>Chordata</taxon>
        <taxon>Craniata</taxon>
        <taxon>Vertebrata</taxon>
        <taxon>Euteleostomi</taxon>
        <taxon>Actinopterygii</taxon>
        <taxon>Neopterygii</taxon>
        <taxon>Teleostei</taxon>
        <taxon>Albuliformes</taxon>
        <taxon>Albulidae</taxon>
        <taxon>Albula</taxon>
    </lineage>
</organism>
<evidence type="ECO:0000313" key="2">
    <source>
        <dbReference type="EMBL" id="KAG9354815.1"/>
    </source>
</evidence>
<dbReference type="AlphaFoldDB" id="A0A8T2PTY3"/>
<dbReference type="Proteomes" id="UP000824540">
    <property type="component" value="Unassembled WGS sequence"/>
</dbReference>